<comment type="caution">
    <text evidence="1">The sequence shown here is derived from an EMBL/GenBank/DDBJ whole genome shotgun (WGS) entry which is preliminary data.</text>
</comment>
<proteinExistence type="predicted"/>
<accession>A0A552DQ68</accession>
<evidence type="ECO:0000313" key="1">
    <source>
        <dbReference type="EMBL" id="TRU24380.1"/>
    </source>
</evidence>
<dbReference type="Proteomes" id="UP000320551">
    <property type="component" value="Unassembled WGS sequence"/>
</dbReference>
<name>A0A552DQ68_MICAE</name>
<dbReference type="AlphaFoldDB" id="A0A552DQ68"/>
<reference evidence="1 2" key="1">
    <citation type="submission" date="2019-01" db="EMBL/GenBank/DDBJ databases">
        <title>Coherence of Microcystis species and biogeography revealed through population genomics.</title>
        <authorList>
            <person name="Perez-Carrascal O.M."/>
            <person name="Terrat Y."/>
            <person name="Giani A."/>
            <person name="Fortin N."/>
            <person name="Tromas N."/>
            <person name="Shapiro B.J."/>
        </authorList>
    </citation>
    <scope>NUCLEOTIDE SEQUENCE [LARGE SCALE GENOMIC DNA]</scope>
    <source>
        <strain evidence="1">Ma_QC_B_20070730_S2</strain>
    </source>
</reference>
<evidence type="ECO:0000313" key="2">
    <source>
        <dbReference type="Proteomes" id="UP000320551"/>
    </source>
</evidence>
<dbReference type="EMBL" id="SFBK01000152">
    <property type="protein sequence ID" value="TRU24380.1"/>
    <property type="molecule type" value="Genomic_DNA"/>
</dbReference>
<sequence>MSDFGIGNVVGKVAGKLANAANSSQELMCIGKCGKITKHISIGYADAALSKCSHRGRGEGEQVFSSVVGTLGDFFPGSPLVVGNPYACTHCNKIRVHGGALSDIMNKKLEYYLKKK</sequence>
<protein>
    <submittedName>
        <fullName evidence="1">Uncharacterized protein</fullName>
    </submittedName>
</protein>
<organism evidence="1 2">
    <name type="scientific">Microcystis aeruginosa Ma_QC_B_20070730_S2</name>
    <dbReference type="NCBI Taxonomy" id="2486256"/>
    <lineage>
        <taxon>Bacteria</taxon>
        <taxon>Bacillati</taxon>
        <taxon>Cyanobacteriota</taxon>
        <taxon>Cyanophyceae</taxon>
        <taxon>Oscillatoriophycideae</taxon>
        <taxon>Chroococcales</taxon>
        <taxon>Microcystaceae</taxon>
        <taxon>Microcystis</taxon>
    </lineage>
</organism>
<gene>
    <name evidence="1" type="ORF">EWV80_11255</name>
</gene>